<dbReference type="Gene3D" id="1.10.510.10">
    <property type="entry name" value="Transferase(Phosphotransferase) domain 1"/>
    <property type="match status" value="1"/>
</dbReference>
<keyword evidence="6 7" id="KW-0067">ATP-binding</keyword>
<dbReference type="InterPro" id="IPR011009">
    <property type="entry name" value="Kinase-like_dom_sf"/>
</dbReference>
<evidence type="ECO:0000313" key="9">
    <source>
        <dbReference type="EMBL" id="SFN62278.1"/>
    </source>
</evidence>
<name>A0A1I5AIM4_9ACTN</name>
<feature type="binding site" evidence="7">
    <location>
        <position position="36"/>
    </location>
    <ligand>
        <name>ATP</name>
        <dbReference type="ChEBI" id="CHEBI:30616"/>
    </ligand>
</feature>
<keyword evidence="2 9" id="KW-0723">Serine/threonine-protein kinase</keyword>
<organism evidence="9 10">
    <name type="scientific">Actinomadura madurae</name>
    <dbReference type="NCBI Taxonomy" id="1993"/>
    <lineage>
        <taxon>Bacteria</taxon>
        <taxon>Bacillati</taxon>
        <taxon>Actinomycetota</taxon>
        <taxon>Actinomycetes</taxon>
        <taxon>Streptosporangiales</taxon>
        <taxon>Thermomonosporaceae</taxon>
        <taxon>Actinomadura</taxon>
    </lineage>
</organism>
<dbReference type="InterPro" id="IPR008266">
    <property type="entry name" value="Tyr_kinase_AS"/>
</dbReference>
<dbReference type="CDD" id="cd14014">
    <property type="entry name" value="STKc_PknB_like"/>
    <property type="match status" value="1"/>
</dbReference>
<dbReference type="RefSeq" id="WP_075020470.1">
    <property type="nucleotide sequence ID" value="NZ_FOVH01000002.1"/>
</dbReference>
<proteinExistence type="predicted"/>
<keyword evidence="4 7" id="KW-0547">Nucleotide-binding</keyword>
<dbReference type="PROSITE" id="PS00107">
    <property type="entry name" value="PROTEIN_KINASE_ATP"/>
    <property type="match status" value="1"/>
</dbReference>
<evidence type="ECO:0000256" key="7">
    <source>
        <dbReference type="PROSITE-ProRule" id="PRU10141"/>
    </source>
</evidence>
<dbReference type="PROSITE" id="PS50011">
    <property type="entry name" value="PROTEIN_KINASE_DOM"/>
    <property type="match status" value="1"/>
</dbReference>
<dbReference type="AlphaFoldDB" id="A0A1I5AIM4"/>
<dbReference type="InterPro" id="IPR000719">
    <property type="entry name" value="Prot_kinase_dom"/>
</dbReference>
<dbReference type="PANTHER" id="PTHR43289:SF6">
    <property type="entry name" value="SERINE_THREONINE-PROTEIN KINASE NEKL-3"/>
    <property type="match status" value="1"/>
</dbReference>
<dbReference type="GO" id="GO:0004674">
    <property type="term" value="F:protein serine/threonine kinase activity"/>
    <property type="evidence" value="ECO:0007669"/>
    <property type="project" value="UniProtKB-KW"/>
</dbReference>
<dbReference type="InParanoid" id="A0A1I5AIM4"/>
<dbReference type="PROSITE" id="PS00109">
    <property type="entry name" value="PROTEIN_KINASE_TYR"/>
    <property type="match status" value="1"/>
</dbReference>
<dbReference type="Gene3D" id="3.30.200.20">
    <property type="entry name" value="Phosphorylase Kinase, domain 1"/>
    <property type="match status" value="1"/>
</dbReference>
<dbReference type="SUPFAM" id="SSF56112">
    <property type="entry name" value="Protein kinase-like (PK-like)"/>
    <property type="match status" value="1"/>
</dbReference>
<dbReference type="STRING" id="1993.SAMN04489713_102613"/>
<dbReference type="PANTHER" id="PTHR43289">
    <property type="entry name" value="MITOGEN-ACTIVATED PROTEIN KINASE KINASE KINASE 20-RELATED"/>
    <property type="match status" value="1"/>
</dbReference>
<evidence type="ECO:0000256" key="5">
    <source>
        <dbReference type="ARBA" id="ARBA00022777"/>
    </source>
</evidence>
<accession>A0A1I5AIM4</accession>
<dbReference type="eggNOG" id="COG0515">
    <property type="taxonomic scope" value="Bacteria"/>
</dbReference>
<keyword evidence="3" id="KW-0808">Transferase</keyword>
<dbReference type="InterPro" id="IPR017441">
    <property type="entry name" value="Protein_kinase_ATP_BS"/>
</dbReference>
<keyword evidence="5 9" id="KW-0418">Kinase</keyword>
<sequence>MKIGGRYARGKPLGVGGMGQIWEGTDDRLNRTVAIKIIRPGLPDRSAARRRFYREARILARLRHPGIPALYDFGAHDDELFIVMELVPGAVSLRDLIAERGDDPLPVPWAALIGAQFCAALAAAHGAGLIHRDLTPSNIVLAPDGTVRILDFGVATALDPAEFSAITRPGEAPGSARYIAPELDGYAAADARADLYSAGCVLHELLTGRHPAERPAGFRDDLPGPLAHVIDTLLAEDPSTRPTSAADVVHALLPHARDLPPLPGYYTPAPNDPTHLYTKALSTLPT</sequence>
<protein>
    <recommendedName>
        <fullName evidence="1">non-specific serine/threonine protein kinase</fullName>
        <ecNumber evidence="1">2.7.11.1</ecNumber>
    </recommendedName>
</protein>
<dbReference type="Pfam" id="PF00069">
    <property type="entry name" value="Pkinase"/>
    <property type="match status" value="1"/>
</dbReference>
<dbReference type="EC" id="2.7.11.1" evidence="1"/>
<evidence type="ECO:0000256" key="2">
    <source>
        <dbReference type="ARBA" id="ARBA00022527"/>
    </source>
</evidence>
<evidence type="ECO:0000313" key="10">
    <source>
        <dbReference type="Proteomes" id="UP000183413"/>
    </source>
</evidence>
<keyword evidence="10" id="KW-1185">Reference proteome</keyword>
<dbReference type="Proteomes" id="UP000183413">
    <property type="component" value="Unassembled WGS sequence"/>
</dbReference>
<gene>
    <name evidence="9" type="ORF">SAMN04489713_102613</name>
</gene>
<feature type="domain" description="Protein kinase" evidence="8">
    <location>
        <begin position="7"/>
        <end position="253"/>
    </location>
</feature>
<reference evidence="9 10" key="1">
    <citation type="submission" date="2016-10" db="EMBL/GenBank/DDBJ databases">
        <authorList>
            <person name="de Groot N.N."/>
        </authorList>
    </citation>
    <scope>NUCLEOTIDE SEQUENCE [LARGE SCALE GENOMIC DNA]</scope>
    <source>
        <strain evidence="9 10">DSM 43067</strain>
    </source>
</reference>
<dbReference type="EMBL" id="FOVH01000002">
    <property type="protein sequence ID" value="SFN62278.1"/>
    <property type="molecule type" value="Genomic_DNA"/>
</dbReference>
<evidence type="ECO:0000256" key="6">
    <source>
        <dbReference type="ARBA" id="ARBA00022840"/>
    </source>
</evidence>
<evidence type="ECO:0000256" key="3">
    <source>
        <dbReference type="ARBA" id="ARBA00022679"/>
    </source>
</evidence>
<evidence type="ECO:0000256" key="1">
    <source>
        <dbReference type="ARBA" id="ARBA00012513"/>
    </source>
</evidence>
<evidence type="ECO:0000256" key="4">
    <source>
        <dbReference type="ARBA" id="ARBA00022741"/>
    </source>
</evidence>
<evidence type="ECO:0000259" key="8">
    <source>
        <dbReference type="PROSITE" id="PS50011"/>
    </source>
</evidence>
<dbReference type="GO" id="GO:0005524">
    <property type="term" value="F:ATP binding"/>
    <property type="evidence" value="ECO:0007669"/>
    <property type="project" value="UniProtKB-UniRule"/>
</dbReference>